<dbReference type="EMBL" id="GGEC01070469">
    <property type="protein sequence ID" value="MBX50953.1"/>
    <property type="molecule type" value="Transcribed_RNA"/>
</dbReference>
<name>A0A2P2P8I8_RHIMU</name>
<evidence type="ECO:0000313" key="1">
    <source>
        <dbReference type="EMBL" id="MBX50953.1"/>
    </source>
</evidence>
<sequence>MTLIFTNWDKRAHLPLRMYPPIV</sequence>
<protein>
    <submittedName>
        <fullName evidence="1">Uncharacterized protein</fullName>
    </submittedName>
</protein>
<organism evidence="1">
    <name type="scientific">Rhizophora mucronata</name>
    <name type="common">Asiatic mangrove</name>
    <dbReference type="NCBI Taxonomy" id="61149"/>
    <lineage>
        <taxon>Eukaryota</taxon>
        <taxon>Viridiplantae</taxon>
        <taxon>Streptophyta</taxon>
        <taxon>Embryophyta</taxon>
        <taxon>Tracheophyta</taxon>
        <taxon>Spermatophyta</taxon>
        <taxon>Magnoliopsida</taxon>
        <taxon>eudicotyledons</taxon>
        <taxon>Gunneridae</taxon>
        <taxon>Pentapetalae</taxon>
        <taxon>rosids</taxon>
        <taxon>fabids</taxon>
        <taxon>Malpighiales</taxon>
        <taxon>Rhizophoraceae</taxon>
        <taxon>Rhizophora</taxon>
    </lineage>
</organism>
<proteinExistence type="predicted"/>
<accession>A0A2P2P8I8</accession>
<dbReference type="AlphaFoldDB" id="A0A2P2P8I8"/>
<reference evidence="1" key="1">
    <citation type="submission" date="2018-02" db="EMBL/GenBank/DDBJ databases">
        <title>Rhizophora mucronata_Transcriptome.</title>
        <authorList>
            <person name="Meera S.P."/>
            <person name="Sreeshan A."/>
            <person name="Augustine A."/>
        </authorList>
    </citation>
    <scope>NUCLEOTIDE SEQUENCE</scope>
    <source>
        <tissue evidence="1">Leaf</tissue>
    </source>
</reference>